<protein>
    <submittedName>
        <fullName evidence="2">Uncharacterized protein</fullName>
    </submittedName>
</protein>
<dbReference type="Proteomes" id="UP001221898">
    <property type="component" value="Unassembled WGS sequence"/>
</dbReference>
<comment type="caution">
    <text evidence="2">The sequence shown here is derived from an EMBL/GenBank/DDBJ whole genome shotgun (WGS) entry which is preliminary data.</text>
</comment>
<accession>A0AAD7RJJ6</accession>
<dbReference type="AlphaFoldDB" id="A0AAD7RJJ6"/>
<organism evidence="2 3">
    <name type="scientific">Aldrovandia affinis</name>
    <dbReference type="NCBI Taxonomy" id="143900"/>
    <lineage>
        <taxon>Eukaryota</taxon>
        <taxon>Metazoa</taxon>
        <taxon>Chordata</taxon>
        <taxon>Craniata</taxon>
        <taxon>Vertebrata</taxon>
        <taxon>Euteleostomi</taxon>
        <taxon>Actinopterygii</taxon>
        <taxon>Neopterygii</taxon>
        <taxon>Teleostei</taxon>
        <taxon>Notacanthiformes</taxon>
        <taxon>Halosauridae</taxon>
        <taxon>Aldrovandia</taxon>
    </lineage>
</organism>
<feature type="region of interest" description="Disordered" evidence="1">
    <location>
        <begin position="41"/>
        <end position="101"/>
    </location>
</feature>
<evidence type="ECO:0000313" key="2">
    <source>
        <dbReference type="EMBL" id="KAJ8383931.1"/>
    </source>
</evidence>
<gene>
    <name evidence="2" type="ORF">AAFF_G00213000</name>
</gene>
<proteinExistence type="predicted"/>
<sequence>MSDGLLCDITLQSTGQVIPADHTGTRAQEAHLVLVRDFTGQAAGHRRVRQNQRRPGGAQTHSGPLRCSAGPPCAEAMSGVMNTAGGQDPSQPRSYITAEEG</sequence>
<evidence type="ECO:0000256" key="1">
    <source>
        <dbReference type="SAM" id="MobiDB-lite"/>
    </source>
</evidence>
<reference evidence="2" key="1">
    <citation type="journal article" date="2023" name="Science">
        <title>Genome structures resolve the early diversification of teleost fishes.</title>
        <authorList>
            <person name="Parey E."/>
            <person name="Louis A."/>
            <person name="Montfort J."/>
            <person name="Bouchez O."/>
            <person name="Roques C."/>
            <person name="Iampietro C."/>
            <person name="Lluch J."/>
            <person name="Castinel A."/>
            <person name="Donnadieu C."/>
            <person name="Desvignes T."/>
            <person name="Floi Bucao C."/>
            <person name="Jouanno E."/>
            <person name="Wen M."/>
            <person name="Mejri S."/>
            <person name="Dirks R."/>
            <person name="Jansen H."/>
            <person name="Henkel C."/>
            <person name="Chen W.J."/>
            <person name="Zahm M."/>
            <person name="Cabau C."/>
            <person name="Klopp C."/>
            <person name="Thompson A.W."/>
            <person name="Robinson-Rechavi M."/>
            <person name="Braasch I."/>
            <person name="Lecointre G."/>
            <person name="Bobe J."/>
            <person name="Postlethwait J.H."/>
            <person name="Berthelot C."/>
            <person name="Roest Crollius H."/>
            <person name="Guiguen Y."/>
        </authorList>
    </citation>
    <scope>NUCLEOTIDE SEQUENCE</scope>
    <source>
        <strain evidence="2">NC1722</strain>
    </source>
</reference>
<feature type="compositionally biased region" description="Polar residues" evidence="1">
    <location>
        <begin position="80"/>
        <end position="94"/>
    </location>
</feature>
<evidence type="ECO:0000313" key="3">
    <source>
        <dbReference type="Proteomes" id="UP001221898"/>
    </source>
</evidence>
<keyword evidence="3" id="KW-1185">Reference proteome</keyword>
<dbReference type="EMBL" id="JAINUG010000282">
    <property type="protein sequence ID" value="KAJ8383931.1"/>
    <property type="molecule type" value="Genomic_DNA"/>
</dbReference>
<name>A0AAD7RJJ6_9TELE</name>